<dbReference type="EMBL" id="KZ060203">
    <property type="protein sequence ID" value="PIO12656.1"/>
    <property type="molecule type" value="Genomic_DNA"/>
</dbReference>
<sequence>FCFILIGEKRLRQPDPRDPDLTCRIGKSAQAPLRMWRKEWWRKWATWAPHQVMFWLWKGKRWNQFQAPAPL</sequence>
<keyword evidence="2" id="KW-1185">Reference proteome</keyword>
<reference evidence="2" key="1">
    <citation type="journal article" date="2017" name="Nat. Commun.">
        <title>The North American bullfrog draft genome provides insight into hormonal regulation of long noncoding RNA.</title>
        <authorList>
            <person name="Hammond S.A."/>
            <person name="Warren R.L."/>
            <person name="Vandervalk B.P."/>
            <person name="Kucuk E."/>
            <person name="Khan H."/>
            <person name="Gibb E.A."/>
            <person name="Pandoh P."/>
            <person name="Kirk H."/>
            <person name="Zhao Y."/>
            <person name="Jones M."/>
            <person name="Mungall A.J."/>
            <person name="Coope R."/>
            <person name="Pleasance S."/>
            <person name="Moore R.A."/>
            <person name="Holt R.A."/>
            <person name="Round J.M."/>
            <person name="Ohora S."/>
            <person name="Walle B.V."/>
            <person name="Veldhoen N."/>
            <person name="Helbing C.C."/>
            <person name="Birol I."/>
        </authorList>
    </citation>
    <scope>NUCLEOTIDE SEQUENCE [LARGE SCALE GENOMIC DNA]</scope>
</reference>
<evidence type="ECO:0000313" key="1">
    <source>
        <dbReference type="EMBL" id="PIO12656.1"/>
    </source>
</evidence>
<protein>
    <submittedName>
        <fullName evidence="1">Uncharacterized protein</fullName>
    </submittedName>
</protein>
<accession>A0A2G9QAP7</accession>
<organism evidence="1 2">
    <name type="scientific">Aquarana catesbeiana</name>
    <name type="common">American bullfrog</name>
    <name type="synonym">Rana catesbeiana</name>
    <dbReference type="NCBI Taxonomy" id="8400"/>
    <lineage>
        <taxon>Eukaryota</taxon>
        <taxon>Metazoa</taxon>
        <taxon>Chordata</taxon>
        <taxon>Craniata</taxon>
        <taxon>Vertebrata</taxon>
        <taxon>Euteleostomi</taxon>
        <taxon>Amphibia</taxon>
        <taxon>Batrachia</taxon>
        <taxon>Anura</taxon>
        <taxon>Neobatrachia</taxon>
        <taxon>Ranoidea</taxon>
        <taxon>Ranidae</taxon>
        <taxon>Aquarana</taxon>
    </lineage>
</organism>
<dbReference type="AlphaFoldDB" id="A0A2G9QAP7"/>
<feature type="non-terminal residue" evidence="1">
    <location>
        <position position="1"/>
    </location>
</feature>
<dbReference type="Proteomes" id="UP000228934">
    <property type="component" value="Unassembled WGS sequence"/>
</dbReference>
<name>A0A2G9QAP7_AQUCT</name>
<gene>
    <name evidence="1" type="ORF">AB205_0133090</name>
</gene>
<proteinExistence type="predicted"/>
<evidence type="ECO:0000313" key="2">
    <source>
        <dbReference type="Proteomes" id="UP000228934"/>
    </source>
</evidence>